<dbReference type="FunFam" id="1.10.10.10:FF:000001">
    <property type="entry name" value="LysR family transcriptional regulator"/>
    <property type="match status" value="1"/>
</dbReference>
<dbReference type="AlphaFoldDB" id="A0A235CII1"/>
<dbReference type="GO" id="GO:0005829">
    <property type="term" value="C:cytosol"/>
    <property type="evidence" value="ECO:0007669"/>
    <property type="project" value="TreeGrafter"/>
</dbReference>
<name>A0A235CII1_9GAMM</name>
<dbReference type="GO" id="GO:0003677">
    <property type="term" value="F:DNA binding"/>
    <property type="evidence" value="ECO:0007669"/>
    <property type="project" value="UniProtKB-KW"/>
</dbReference>
<dbReference type="PANTHER" id="PTHR30419">
    <property type="entry name" value="HTH-TYPE TRANSCRIPTIONAL REGULATOR YBHD"/>
    <property type="match status" value="1"/>
</dbReference>
<reference evidence="6 8" key="1">
    <citation type="submission" date="2017-08" db="EMBL/GenBank/DDBJ databases">
        <title>Draft Genome Sequence of the Marine Bacterium Oceanimonas baumannii ATCC 700832.</title>
        <authorList>
            <person name="Mcclelland W.D."/>
            <person name="Brennan M.A."/>
            <person name="Trachtenberg A.M."/>
            <person name="Maclea K.S."/>
        </authorList>
    </citation>
    <scope>NUCLEOTIDE SEQUENCE [LARGE SCALE GENOMIC DNA]</scope>
    <source>
        <strain evidence="6 8">ATCC 700832</strain>
    </source>
</reference>
<dbReference type="SUPFAM" id="SSF46785">
    <property type="entry name" value="Winged helix' DNA-binding domain"/>
    <property type="match status" value="1"/>
</dbReference>
<evidence type="ECO:0000313" key="8">
    <source>
        <dbReference type="Proteomes" id="UP000243640"/>
    </source>
</evidence>
<proteinExistence type="inferred from homology"/>
<dbReference type="PANTHER" id="PTHR30419:SF8">
    <property type="entry name" value="NITROGEN ASSIMILATION TRANSCRIPTIONAL ACTIVATOR-RELATED"/>
    <property type="match status" value="1"/>
</dbReference>
<gene>
    <name evidence="6" type="ORF">B6S09_12010</name>
    <name evidence="7" type="ORF">LY04_03177</name>
</gene>
<evidence type="ECO:0000313" key="7">
    <source>
        <dbReference type="EMBL" id="TDW55850.1"/>
    </source>
</evidence>
<protein>
    <submittedName>
        <fullName evidence="7">DNA-binding transcriptional LysR family regulator</fullName>
    </submittedName>
    <submittedName>
        <fullName evidence="6">LysR family transcriptional regulator</fullName>
    </submittedName>
</protein>
<dbReference type="PROSITE" id="PS50931">
    <property type="entry name" value="HTH_LYSR"/>
    <property type="match status" value="1"/>
</dbReference>
<evidence type="ECO:0000256" key="1">
    <source>
        <dbReference type="ARBA" id="ARBA00009437"/>
    </source>
</evidence>
<sequence>MDISYRQLRAFLVLVEERNITRAAERIHLTQSALSQMLKRLELQLDAALVLREGRELGLTPAGEALYREARVIVNRLDKLLRDNRNRRHGFHKSLVVSSLYTLSASLAPKALNRMKQDHQDFTFRLIEERINDITSSVLEGRADVGISTPSYHADLDFIPLFQDYLCLACREDHLLAVFDSVSWEQAYEHAGIGVSQGNSLRILADEAFHRIGLSYDPEFNASHTATLIGMISSGLGSAILSSTISALDNTPGIRFIPIRAPYQYRQVGLLLRKDARRPLIDEFCMRIQEQVADWQAVSTGKVLLPGKPGAAG</sequence>
<dbReference type="Pfam" id="PF00126">
    <property type="entry name" value="HTH_1"/>
    <property type="match status" value="1"/>
</dbReference>
<evidence type="ECO:0000256" key="3">
    <source>
        <dbReference type="ARBA" id="ARBA00023125"/>
    </source>
</evidence>
<evidence type="ECO:0000259" key="5">
    <source>
        <dbReference type="PROSITE" id="PS50931"/>
    </source>
</evidence>
<evidence type="ECO:0000256" key="2">
    <source>
        <dbReference type="ARBA" id="ARBA00023015"/>
    </source>
</evidence>
<dbReference type="InterPro" id="IPR050950">
    <property type="entry name" value="HTH-type_LysR_regulators"/>
</dbReference>
<feature type="domain" description="HTH lysR-type" evidence="5">
    <location>
        <begin position="1"/>
        <end position="60"/>
    </location>
</feature>
<dbReference type="InterPro" id="IPR036390">
    <property type="entry name" value="WH_DNA-bd_sf"/>
</dbReference>
<evidence type="ECO:0000313" key="9">
    <source>
        <dbReference type="Proteomes" id="UP000295058"/>
    </source>
</evidence>
<reference evidence="7 9" key="2">
    <citation type="submission" date="2019-03" db="EMBL/GenBank/DDBJ databases">
        <title>Genomic Encyclopedia of Archaeal and Bacterial Type Strains, Phase II (KMG-II): from individual species to whole genera.</title>
        <authorList>
            <person name="Goeker M."/>
        </authorList>
    </citation>
    <scope>NUCLEOTIDE SEQUENCE [LARGE SCALE GENOMIC DNA]</scope>
    <source>
        <strain evidence="7 9">DSM 15594</strain>
    </source>
</reference>
<dbReference type="GO" id="GO:0003700">
    <property type="term" value="F:DNA-binding transcription factor activity"/>
    <property type="evidence" value="ECO:0007669"/>
    <property type="project" value="InterPro"/>
</dbReference>
<comment type="caution">
    <text evidence="6">The sequence shown here is derived from an EMBL/GenBank/DDBJ whole genome shotgun (WGS) entry which is preliminary data.</text>
</comment>
<evidence type="ECO:0000313" key="6">
    <source>
        <dbReference type="EMBL" id="OYD23655.1"/>
    </source>
</evidence>
<dbReference type="InterPro" id="IPR005119">
    <property type="entry name" value="LysR_subst-bd"/>
</dbReference>
<dbReference type="Proteomes" id="UP000295058">
    <property type="component" value="Unassembled WGS sequence"/>
</dbReference>
<dbReference type="RefSeq" id="WP_094278727.1">
    <property type="nucleotide sequence ID" value="NZ_JBLWZI010000006.1"/>
</dbReference>
<dbReference type="Gene3D" id="1.10.10.10">
    <property type="entry name" value="Winged helix-like DNA-binding domain superfamily/Winged helix DNA-binding domain"/>
    <property type="match status" value="1"/>
</dbReference>
<dbReference type="Gene3D" id="3.40.190.290">
    <property type="match status" value="1"/>
</dbReference>
<dbReference type="EMBL" id="SODO01000016">
    <property type="protein sequence ID" value="TDW55850.1"/>
    <property type="molecule type" value="Genomic_DNA"/>
</dbReference>
<keyword evidence="4" id="KW-0804">Transcription</keyword>
<keyword evidence="3 7" id="KW-0238">DNA-binding</keyword>
<keyword evidence="9" id="KW-1185">Reference proteome</keyword>
<organism evidence="6 8">
    <name type="scientific">Oceanimonas baumannii</name>
    <dbReference type="NCBI Taxonomy" id="129578"/>
    <lineage>
        <taxon>Bacteria</taxon>
        <taxon>Pseudomonadati</taxon>
        <taxon>Pseudomonadota</taxon>
        <taxon>Gammaproteobacteria</taxon>
        <taxon>Aeromonadales</taxon>
        <taxon>Aeromonadaceae</taxon>
        <taxon>Oceanimonas</taxon>
    </lineage>
</organism>
<dbReference type="InterPro" id="IPR000847">
    <property type="entry name" value="LysR_HTH_N"/>
</dbReference>
<dbReference type="SUPFAM" id="SSF53850">
    <property type="entry name" value="Periplasmic binding protein-like II"/>
    <property type="match status" value="1"/>
</dbReference>
<evidence type="ECO:0000256" key="4">
    <source>
        <dbReference type="ARBA" id="ARBA00023163"/>
    </source>
</evidence>
<dbReference type="PRINTS" id="PR00039">
    <property type="entry name" value="HTHLYSR"/>
</dbReference>
<dbReference type="EMBL" id="NQJF01000009">
    <property type="protein sequence ID" value="OYD23655.1"/>
    <property type="molecule type" value="Genomic_DNA"/>
</dbReference>
<dbReference type="Proteomes" id="UP000243640">
    <property type="component" value="Unassembled WGS sequence"/>
</dbReference>
<keyword evidence="2" id="KW-0805">Transcription regulation</keyword>
<comment type="similarity">
    <text evidence="1">Belongs to the LysR transcriptional regulatory family.</text>
</comment>
<dbReference type="Pfam" id="PF03466">
    <property type="entry name" value="LysR_substrate"/>
    <property type="match status" value="1"/>
</dbReference>
<accession>A0A235CII1</accession>
<dbReference type="InterPro" id="IPR036388">
    <property type="entry name" value="WH-like_DNA-bd_sf"/>
</dbReference>
<dbReference type="OrthoDB" id="5597593at2"/>